<gene>
    <name evidence="1" type="ORF">SJAV_20950</name>
</gene>
<proteinExistence type="predicted"/>
<dbReference type="InterPro" id="IPR011009">
    <property type="entry name" value="Kinase-like_dom_sf"/>
</dbReference>
<evidence type="ECO:0000313" key="1">
    <source>
        <dbReference type="EMBL" id="BFH74151.1"/>
    </source>
</evidence>
<keyword evidence="1" id="KW-0418">Kinase</keyword>
<keyword evidence="1" id="KW-0808">Transferase</keyword>
<reference evidence="1" key="1">
    <citation type="submission" date="2024-03" db="EMBL/GenBank/DDBJ databases">
        <title>Complete genome sequence of Sulfurisphaera javensis strain KD-1.</title>
        <authorList>
            <person name="Sakai H."/>
            <person name="Nur N."/>
            <person name="Suwanto A."/>
            <person name="Kurosawa N."/>
        </authorList>
    </citation>
    <scope>NUCLEOTIDE SEQUENCE</scope>
    <source>
        <strain evidence="1">KD-1</strain>
    </source>
</reference>
<dbReference type="AlphaFoldDB" id="A0AAT9GT67"/>
<dbReference type="GO" id="GO:0004674">
    <property type="term" value="F:protein serine/threonine kinase activity"/>
    <property type="evidence" value="ECO:0007669"/>
    <property type="project" value="UniProtKB-KW"/>
</dbReference>
<dbReference type="KEGG" id="sjv:SJAV_20950"/>
<protein>
    <submittedName>
        <fullName evidence="1">Serine/threonine protein kinase</fullName>
    </submittedName>
</protein>
<keyword evidence="1" id="KW-0723">Serine/threonine-protein kinase</keyword>
<sequence length="211" mass="24474">MDKLILEKNAKLVKVKDFIFPKYDESIEKELIENGINELYSFGPLQLGKINVIGKGKTGVIALLDENRVIKIRRSDAPKETLEIEAKIQISAYPVAPKVYAYGKNFIIMDYIKGRNLNRNEKIEVITELLRKAKMLEDKGIEHKELVRPYKNVIVSNENKVFIIDYDSASYKEDPLNVTSILSWLNLPLLAIMYKRFRNIDDIIELIKMRE</sequence>
<organism evidence="1">
    <name type="scientific">Sulfurisphaera javensis</name>
    <dbReference type="NCBI Taxonomy" id="2049879"/>
    <lineage>
        <taxon>Archaea</taxon>
        <taxon>Thermoproteota</taxon>
        <taxon>Thermoprotei</taxon>
        <taxon>Sulfolobales</taxon>
        <taxon>Sulfolobaceae</taxon>
        <taxon>Sulfurisphaera</taxon>
    </lineage>
</organism>
<accession>A0AAT9GT67</accession>
<dbReference type="SUPFAM" id="SSF56112">
    <property type="entry name" value="Protein kinase-like (PK-like)"/>
    <property type="match status" value="1"/>
</dbReference>
<dbReference type="EMBL" id="AP031322">
    <property type="protein sequence ID" value="BFH74151.1"/>
    <property type="molecule type" value="Genomic_DNA"/>
</dbReference>
<name>A0AAT9GT67_9CREN</name>